<keyword evidence="2" id="KW-0808">Transferase</keyword>
<sequence length="344" mass="37513">MHAQTSGSIVSGDDIPGQLAQLRQLHPELYARTDPQRIATWQATLGRTLGQHDDFGDDAEGGRGVVYLKAQALNTRARATGIRTLLDLAAPRLPARDGERPVLVDLLGGDGLIRKVAGELGITDFDVLTCDASPHMVAAAWAAGMPALLQRAEQPLLRDASVDAVLLAYGSHHVPPSDRQTVASEAYRMLRPGGAFLLHDFLVGSPMDVWFEEVTDVHSTTGHKFLHFTRDEIDGYLEKAGFEHREVLEVDDPYTVTGATPDEAELAVGRYLLHMYGLVRVFDGRTEREAYRWVADRAKSVFRYAEADGSVTGTALRRDDATGEWHITVPRRAVVGVGRTAGAA</sequence>
<dbReference type="EMBL" id="JAVREU010000003">
    <property type="protein sequence ID" value="MDT0387759.1"/>
    <property type="molecule type" value="Genomic_DNA"/>
</dbReference>
<dbReference type="GO" id="GO:0032259">
    <property type="term" value="P:methylation"/>
    <property type="evidence" value="ECO:0007669"/>
    <property type="project" value="UniProtKB-KW"/>
</dbReference>
<protein>
    <submittedName>
        <fullName evidence="2">Class I SAM-dependent methyltransferase</fullName>
    </submittedName>
</protein>
<evidence type="ECO:0000313" key="2">
    <source>
        <dbReference type="EMBL" id="MDT0387759.1"/>
    </source>
</evidence>
<dbReference type="InterPro" id="IPR013216">
    <property type="entry name" value="Methyltransf_11"/>
</dbReference>
<accession>A0ABU2P6I9</accession>
<dbReference type="CDD" id="cd02440">
    <property type="entry name" value="AdoMet_MTases"/>
    <property type="match status" value="1"/>
</dbReference>
<organism evidence="2 3">
    <name type="scientific">Streptomyces dubilierae</name>
    <dbReference type="NCBI Taxonomy" id="3075533"/>
    <lineage>
        <taxon>Bacteria</taxon>
        <taxon>Bacillati</taxon>
        <taxon>Actinomycetota</taxon>
        <taxon>Actinomycetes</taxon>
        <taxon>Kitasatosporales</taxon>
        <taxon>Streptomycetaceae</taxon>
        <taxon>Streptomyces</taxon>
    </lineage>
</organism>
<name>A0ABU2P6I9_9ACTN</name>
<proteinExistence type="predicted"/>
<evidence type="ECO:0000313" key="3">
    <source>
        <dbReference type="Proteomes" id="UP001183586"/>
    </source>
</evidence>
<comment type="caution">
    <text evidence="2">The sequence shown here is derived from an EMBL/GenBank/DDBJ whole genome shotgun (WGS) entry which is preliminary data.</text>
</comment>
<dbReference type="SUPFAM" id="SSF53335">
    <property type="entry name" value="S-adenosyl-L-methionine-dependent methyltransferases"/>
    <property type="match status" value="1"/>
</dbReference>
<dbReference type="RefSeq" id="WP_311680686.1">
    <property type="nucleotide sequence ID" value="NZ_JAVREU010000003.1"/>
</dbReference>
<reference evidence="3" key="1">
    <citation type="submission" date="2023-07" db="EMBL/GenBank/DDBJ databases">
        <title>30 novel species of actinomycetes from the DSMZ collection.</title>
        <authorList>
            <person name="Nouioui I."/>
        </authorList>
    </citation>
    <scope>NUCLEOTIDE SEQUENCE [LARGE SCALE GENOMIC DNA]</scope>
    <source>
        <strain evidence="3">DSM 41921</strain>
    </source>
</reference>
<dbReference type="Pfam" id="PF08241">
    <property type="entry name" value="Methyltransf_11"/>
    <property type="match status" value="1"/>
</dbReference>
<dbReference type="InterPro" id="IPR029063">
    <property type="entry name" value="SAM-dependent_MTases_sf"/>
</dbReference>
<keyword evidence="2" id="KW-0489">Methyltransferase</keyword>
<dbReference type="Proteomes" id="UP001183586">
    <property type="component" value="Unassembled WGS sequence"/>
</dbReference>
<feature type="domain" description="Methyltransferase type 11" evidence="1">
    <location>
        <begin position="108"/>
        <end position="197"/>
    </location>
</feature>
<keyword evidence="3" id="KW-1185">Reference proteome</keyword>
<gene>
    <name evidence="2" type="ORF">RM641_10010</name>
</gene>
<dbReference type="Gene3D" id="3.40.50.150">
    <property type="entry name" value="Vaccinia Virus protein VP39"/>
    <property type="match status" value="1"/>
</dbReference>
<dbReference type="GO" id="GO:0008168">
    <property type="term" value="F:methyltransferase activity"/>
    <property type="evidence" value="ECO:0007669"/>
    <property type="project" value="UniProtKB-KW"/>
</dbReference>
<evidence type="ECO:0000259" key="1">
    <source>
        <dbReference type="Pfam" id="PF08241"/>
    </source>
</evidence>